<keyword evidence="10" id="KW-1185">Reference proteome</keyword>
<feature type="domain" description="Major facilitator superfamily (MFS) profile" evidence="8">
    <location>
        <begin position="19"/>
        <end position="401"/>
    </location>
</feature>
<dbReference type="RefSeq" id="WP_110834532.1">
    <property type="nucleotide sequence ID" value="NZ_QKLU01000011.1"/>
</dbReference>
<feature type="transmembrane region" description="Helical" evidence="7">
    <location>
        <begin position="21"/>
        <end position="43"/>
    </location>
</feature>
<keyword evidence="4 7" id="KW-0812">Transmembrane</keyword>
<dbReference type="PROSITE" id="PS50850">
    <property type="entry name" value="MFS"/>
    <property type="match status" value="1"/>
</dbReference>
<feature type="transmembrane region" description="Helical" evidence="7">
    <location>
        <begin position="106"/>
        <end position="124"/>
    </location>
</feature>
<proteinExistence type="predicted"/>
<evidence type="ECO:0000313" key="10">
    <source>
        <dbReference type="Proteomes" id="UP000248198"/>
    </source>
</evidence>
<dbReference type="InterPro" id="IPR050171">
    <property type="entry name" value="MFS_Transporters"/>
</dbReference>
<keyword evidence="2" id="KW-0813">Transport</keyword>
<dbReference type="PANTHER" id="PTHR23517">
    <property type="entry name" value="RESISTANCE PROTEIN MDTM, PUTATIVE-RELATED-RELATED"/>
    <property type="match status" value="1"/>
</dbReference>
<dbReference type="GO" id="GO:0005886">
    <property type="term" value="C:plasma membrane"/>
    <property type="evidence" value="ECO:0007669"/>
    <property type="project" value="UniProtKB-SubCell"/>
</dbReference>
<feature type="transmembrane region" description="Helical" evidence="7">
    <location>
        <begin position="348"/>
        <end position="370"/>
    </location>
</feature>
<dbReference type="InterPro" id="IPR020846">
    <property type="entry name" value="MFS_dom"/>
</dbReference>
<evidence type="ECO:0000256" key="1">
    <source>
        <dbReference type="ARBA" id="ARBA00004651"/>
    </source>
</evidence>
<evidence type="ECO:0000256" key="3">
    <source>
        <dbReference type="ARBA" id="ARBA00022475"/>
    </source>
</evidence>
<evidence type="ECO:0000256" key="6">
    <source>
        <dbReference type="ARBA" id="ARBA00023136"/>
    </source>
</evidence>
<keyword evidence="3" id="KW-1003">Cell membrane</keyword>
<evidence type="ECO:0000259" key="8">
    <source>
        <dbReference type="PROSITE" id="PS50850"/>
    </source>
</evidence>
<dbReference type="InterPro" id="IPR036259">
    <property type="entry name" value="MFS_trans_sf"/>
</dbReference>
<comment type="subcellular location">
    <subcellularLocation>
        <location evidence="1">Cell membrane</location>
        <topology evidence="1">Multi-pass membrane protein</topology>
    </subcellularLocation>
</comment>
<accession>A0A318U6R7</accession>
<evidence type="ECO:0000256" key="4">
    <source>
        <dbReference type="ARBA" id="ARBA00022692"/>
    </source>
</evidence>
<comment type="caution">
    <text evidence="9">The sequence shown here is derived from an EMBL/GenBank/DDBJ whole genome shotgun (WGS) entry which is preliminary data.</text>
</comment>
<evidence type="ECO:0000256" key="2">
    <source>
        <dbReference type="ARBA" id="ARBA00022448"/>
    </source>
</evidence>
<name>A0A318U6R7_9SPHI</name>
<feature type="transmembrane region" description="Helical" evidence="7">
    <location>
        <begin position="254"/>
        <end position="272"/>
    </location>
</feature>
<reference evidence="9 10" key="1">
    <citation type="submission" date="2018-06" db="EMBL/GenBank/DDBJ databases">
        <title>Genomic Encyclopedia of Archaeal and Bacterial Type Strains, Phase II (KMG-II): from individual species to whole genera.</title>
        <authorList>
            <person name="Goeker M."/>
        </authorList>
    </citation>
    <scope>NUCLEOTIDE SEQUENCE [LARGE SCALE GENOMIC DNA]</scope>
    <source>
        <strain evidence="9 10">DSM 27372</strain>
    </source>
</reference>
<feature type="transmembrane region" description="Helical" evidence="7">
    <location>
        <begin position="376"/>
        <end position="396"/>
    </location>
</feature>
<dbReference type="EMBL" id="QKLU01000011">
    <property type="protein sequence ID" value="PYF68860.1"/>
    <property type="molecule type" value="Genomic_DNA"/>
</dbReference>
<dbReference type="OrthoDB" id="5379144at2"/>
<protein>
    <submittedName>
        <fullName evidence="9">Putative MFS family arabinose efflux permease</fullName>
    </submittedName>
</protein>
<feature type="transmembrane region" description="Helical" evidence="7">
    <location>
        <begin position="284"/>
        <end position="304"/>
    </location>
</feature>
<organism evidence="9 10">
    <name type="scientific">Pedobacter nutrimenti</name>
    <dbReference type="NCBI Taxonomy" id="1241337"/>
    <lineage>
        <taxon>Bacteria</taxon>
        <taxon>Pseudomonadati</taxon>
        <taxon>Bacteroidota</taxon>
        <taxon>Sphingobacteriia</taxon>
        <taxon>Sphingobacteriales</taxon>
        <taxon>Sphingobacteriaceae</taxon>
        <taxon>Pedobacter</taxon>
    </lineage>
</organism>
<evidence type="ECO:0000256" key="5">
    <source>
        <dbReference type="ARBA" id="ARBA00022989"/>
    </source>
</evidence>
<feature type="transmembrane region" description="Helical" evidence="7">
    <location>
        <begin position="145"/>
        <end position="166"/>
    </location>
</feature>
<feature type="transmembrane region" description="Helical" evidence="7">
    <location>
        <begin position="219"/>
        <end position="242"/>
    </location>
</feature>
<dbReference type="Pfam" id="PF07690">
    <property type="entry name" value="MFS_1"/>
    <property type="match status" value="1"/>
</dbReference>
<evidence type="ECO:0000313" key="9">
    <source>
        <dbReference type="EMBL" id="PYF68860.1"/>
    </source>
</evidence>
<dbReference type="InterPro" id="IPR011701">
    <property type="entry name" value="MFS"/>
</dbReference>
<feature type="transmembrane region" description="Helical" evidence="7">
    <location>
        <begin position="80"/>
        <end position="100"/>
    </location>
</feature>
<dbReference type="Gene3D" id="1.20.1250.20">
    <property type="entry name" value="MFS general substrate transporter like domains"/>
    <property type="match status" value="1"/>
</dbReference>
<feature type="transmembrane region" description="Helical" evidence="7">
    <location>
        <begin position="172"/>
        <end position="198"/>
    </location>
</feature>
<dbReference type="SUPFAM" id="SSF103473">
    <property type="entry name" value="MFS general substrate transporter"/>
    <property type="match status" value="1"/>
</dbReference>
<dbReference type="AlphaFoldDB" id="A0A318U6R7"/>
<keyword evidence="5 7" id="KW-1133">Transmembrane helix</keyword>
<dbReference type="GO" id="GO:0022857">
    <property type="term" value="F:transmembrane transporter activity"/>
    <property type="evidence" value="ECO:0007669"/>
    <property type="project" value="InterPro"/>
</dbReference>
<sequence length="401" mass="44545">MFKQIITTYKASFTGLSRETWLLSIVMLINRSSYMAVPFMSLYVTQYLHRPTSDAGLIITIFGIGSILGATAGGKFTDVFGFRAVQIFSTMAGGAFFIFFSTIKHFETLCFLTLVISFFSDAFRPANFTAIASYAKPGKETRSYSLNRLATNLGWAVGSSIGGIIASYNYQLLFIVDGTVSILCGIAILAFLPAVKGYRKAVKEKTKGLVVAKPWEDRLFVRFILLTTLFFTFFFLMFRVVPLFFKEVWHMDESVIGMILGLNGIIIALFEMVMISKIENKRSLVHYIVAGVLLVGASFALFLIPKSLPVILALVAMVFFTFGEMLSLPFINTFVISRSNEFNRGQYAAGYTLSSSFAQVIGPTTGFYVAEKMGYNVLWAGMVALLLLCAFGFSRLKINRL</sequence>
<feature type="transmembrane region" description="Helical" evidence="7">
    <location>
        <begin position="55"/>
        <end position="73"/>
    </location>
</feature>
<feature type="transmembrane region" description="Helical" evidence="7">
    <location>
        <begin position="310"/>
        <end position="336"/>
    </location>
</feature>
<dbReference type="Proteomes" id="UP000248198">
    <property type="component" value="Unassembled WGS sequence"/>
</dbReference>
<keyword evidence="6 7" id="KW-0472">Membrane</keyword>
<evidence type="ECO:0000256" key="7">
    <source>
        <dbReference type="SAM" id="Phobius"/>
    </source>
</evidence>
<gene>
    <name evidence="9" type="ORF">B0O44_11138</name>
</gene>